<dbReference type="PANTHER" id="PTHR13523">
    <property type="entry name" value="COILED-COIL-HELIX-COILED-COIL-HELIX DOMAIN CONTAINING 2/NUR77"/>
    <property type="match status" value="1"/>
</dbReference>
<sequence length="166" mass="17487">MPRRDSRPAQKANPRTSKSTESELQHGSARTSPNKPPTTNVSEPPKPTASTVGAPAPGSGLLSQMAATAGGVAIGSVVGRALGGLFERSEVKEQTPNTDETVSKATAAVDTKSAKGSAEMDVCSVEIQQFLSCAEKEVDLKICEGFKEAMQQCRESSGRKSQFYQL</sequence>
<feature type="compositionally biased region" description="Polar residues" evidence="1">
    <location>
        <begin position="28"/>
        <end position="42"/>
    </location>
</feature>
<dbReference type="STRING" id="69004.A0A182R1A1"/>
<dbReference type="InterPro" id="IPR055304">
    <property type="entry name" value="CHCHD2/10-like"/>
</dbReference>
<feature type="region of interest" description="Disordered" evidence="1">
    <location>
        <begin position="1"/>
        <end position="62"/>
    </location>
</feature>
<protein>
    <recommendedName>
        <fullName evidence="4">CHCH domain-containing protein</fullName>
    </recommendedName>
</protein>
<name>A0A182R1A1_9DIPT</name>
<dbReference type="VEuPathDB" id="VectorBase:AFAF021011"/>
<keyword evidence="3" id="KW-1185">Reference proteome</keyword>
<dbReference type="GO" id="GO:0005634">
    <property type="term" value="C:nucleus"/>
    <property type="evidence" value="ECO:0007669"/>
    <property type="project" value="TreeGrafter"/>
</dbReference>
<dbReference type="EnsemblMetazoa" id="AFAF021011-RA">
    <property type="protein sequence ID" value="AFAF021011-PA"/>
    <property type="gene ID" value="AFAF021011"/>
</dbReference>
<dbReference type="GO" id="GO:0005739">
    <property type="term" value="C:mitochondrion"/>
    <property type="evidence" value="ECO:0007669"/>
    <property type="project" value="TreeGrafter"/>
</dbReference>
<reference evidence="3" key="1">
    <citation type="submission" date="2014-01" db="EMBL/GenBank/DDBJ databases">
        <title>The Genome Sequence of Anopheles farauti FAR1 (V2).</title>
        <authorList>
            <consortium name="The Broad Institute Genomics Platform"/>
            <person name="Neafsey D.E."/>
            <person name="Besansky N."/>
            <person name="Howell P."/>
            <person name="Walton C."/>
            <person name="Young S.K."/>
            <person name="Zeng Q."/>
            <person name="Gargeya S."/>
            <person name="Fitzgerald M."/>
            <person name="Haas B."/>
            <person name="Abouelleil A."/>
            <person name="Allen A.W."/>
            <person name="Alvarado L."/>
            <person name="Arachchi H.M."/>
            <person name="Berlin A.M."/>
            <person name="Chapman S.B."/>
            <person name="Gainer-Dewar J."/>
            <person name="Goldberg J."/>
            <person name="Griggs A."/>
            <person name="Gujja S."/>
            <person name="Hansen M."/>
            <person name="Howarth C."/>
            <person name="Imamovic A."/>
            <person name="Ireland A."/>
            <person name="Larimer J."/>
            <person name="McCowan C."/>
            <person name="Murphy C."/>
            <person name="Pearson M."/>
            <person name="Poon T.W."/>
            <person name="Priest M."/>
            <person name="Roberts A."/>
            <person name="Saif S."/>
            <person name="Shea T."/>
            <person name="Sisk P."/>
            <person name="Sykes S."/>
            <person name="Wortman J."/>
            <person name="Nusbaum C."/>
            <person name="Birren B."/>
        </authorList>
    </citation>
    <scope>NUCLEOTIDE SEQUENCE [LARGE SCALE GENOMIC DNA]</scope>
    <source>
        <strain evidence="3">FAR1</strain>
    </source>
</reference>
<reference evidence="2" key="2">
    <citation type="submission" date="2020-05" db="UniProtKB">
        <authorList>
            <consortium name="EnsemblMetazoa"/>
        </authorList>
    </citation>
    <scope>IDENTIFICATION</scope>
    <source>
        <strain evidence="2">FAR1</strain>
    </source>
</reference>
<evidence type="ECO:0000313" key="3">
    <source>
        <dbReference type="Proteomes" id="UP000075886"/>
    </source>
</evidence>
<accession>A0A182R1A1</accession>
<evidence type="ECO:0000313" key="2">
    <source>
        <dbReference type="EnsemblMetazoa" id="AFAF021011-PA"/>
    </source>
</evidence>
<dbReference type="Proteomes" id="UP000075886">
    <property type="component" value="Unassembled WGS sequence"/>
</dbReference>
<organism evidence="2 3">
    <name type="scientific">Anopheles farauti</name>
    <dbReference type="NCBI Taxonomy" id="69004"/>
    <lineage>
        <taxon>Eukaryota</taxon>
        <taxon>Metazoa</taxon>
        <taxon>Ecdysozoa</taxon>
        <taxon>Arthropoda</taxon>
        <taxon>Hexapoda</taxon>
        <taxon>Insecta</taxon>
        <taxon>Pterygota</taxon>
        <taxon>Neoptera</taxon>
        <taxon>Endopterygota</taxon>
        <taxon>Diptera</taxon>
        <taxon>Nematocera</taxon>
        <taxon>Culicoidea</taxon>
        <taxon>Culicidae</taxon>
        <taxon>Anophelinae</taxon>
        <taxon>Anopheles</taxon>
    </lineage>
</organism>
<dbReference type="PANTHER" id="PTHR13523:SF2">
    <property type="entry name" value="COILED-COIL-HELIX-COILED-COIL-HELIX DOMAIN CONTAINING 2, ISOFORM A-RELATED"/>
    <property type="match status" value="1"/>
</dbReference>
<dbReference type="AlphaFoldDB" id="A0A182R1A1"/>
<evidence type="ECO:0008006" key="4">
    <source>
        <dbReference type="Google" id="ProtNLM"/>
    </source>
</evidence>
<proteinExistence type="predicted"/>
<dbReference type="EMBL" id="AXCN02000375">
    <property type="status" value="NOT_ANNOTATED_CDS"/>
    <property type="molecule type" value="Genomic_DNA"/>
</dbReference>
<dbReference type="GO" id="GO:0007005">
    <property type="term" value="P:mitochondrion organization"/>
    <property type="evidence" value="ECO:0007669"/>
    <property type="project" value="InterPro"/>
</dbReference>
<evidence type="ECO:0000256" key="1">
    <source>
        <dbReference type="SAM" id="MobiDB-lite"/>
    </source>
</evidence>